<proteinExistence type="predicted"/>
<evidence type="ECO:0000313" key="1">
    <source>
        <dbReference type="EMBL" id="SOQ41829.1"/>
    </source>
</evidence>
<gene>
    <name evidence="1" type="ORF">SFRICE_006734</name>
</gene>
<protein>
    <submittedName>
        <fullName evidence="1">SFRICE_006734</fullName>
    </submittedName>
</protein>
<dbReference type="EMBL" id="ODYU01003279">
    <property type="protein sequence ID" value="SOQ41829.1"/>
    <property type="molecule type" value="Genomic_DNA"/>
</dbReference>
<name>A0A2H1VLW2_SPOFR</name>
<reference evidence="1" key="1">
    <citation type="submission" date="2016-07" db="EMBL/GenBank/DDBJ databases">
        <authorList>
            <person name="Bretaudeau A."/>
        </authorList>
    </citation>
    <scope>NUCLEOTIDE SEQUENCE</scope>
    <source>
        <strain evidence="1">Rice</strain>
        <tissue evidence="1">Whole body</tissue>
    </source>
</reference>
<accession>A0A2H1VLW2</accession>
<organism evidence="1">
    <name type="scientific">Spodoptera frugiperda</name>
    <name type="common">Fall armyworm</name>
    <dbReference type="NCBI Taxonomy" id="7108"/>
    <lineage>
        <taxon>Eukaryota</taxon>
        <taxon>Metazoa</taxon>
        <taxon>Ecdysozoa</taxon>
        <taxon>Arthropoda</taxon>
        <taxon>Hexapoda</taxon>
        <taxon>Insecta</taxon>
        <taxon>Pterygota</taxon>
        <taxon>Neoptera</taxon>
        <taxon>Endopterygota</taxon>
        <taxon>Lepidoptera</taxon>
        <taxon>Glossata</taxon>
        <taxon>Ditrysia</taxon>
        <taxon>Noctuoidea</taxon>
        <taxon>Noctuidae</taxon>
        <taxon>Amphipyrinae</taxon>
        <taxon>Spodoptera</taxon>
    </lineage>
</organism>
<dbReference type="AlphaFoldDB" id="A0A2H1VLW2"/>
<sequence>MTPSILEKAGGSVRPLLTEPRFSPVSWVRLQTYKVHMHMTPRPETTICGSHKELLRAGIEPATRCAAASCPATAPTVQCVSQCLFLGTFAM</sequence>